<organism evidence="9 10">
    <name type="scientific">Echinimonas agarilytica</name>
    <dbReference type="NCBI Taxonomy" id="1215918"/>
    <lineage>
        <taxon>Bacteria</taxon>
        <taxon>Pseudomonadati</taxon>
        <taxon>Pseudomonadota</taxon>
        <taxon>Gammaproteobacteria</taxon>
        <taxon>Alteromonadales</taxon>
        <taxon>Echinimonadaceae</taxon>
        <taxon>Echinimonas</taxon>
    </lineage>
</organism>
<dbReference type="RefSeq" id="WP_251260230.1">
    <property type="nucleotide sequence ID" value="NZ_JAMQGP010000001.1"/>
</dbReference>
<dbReference type="GO" id="GO:0008810">
    <property type="term" value="F:cellulase activity"/>
    <property type="evidence" value="ECO:0007669"/>
    <property type="project" value="InterPro"/>
</dbReference>
<dbReference type="SUPFAM" id="SSF81296">
    <property type="entry name" value="E set domains"/>
    <property type="match status" value="1"/>
</dbReference>
<dbReference type="InterPro" id="IPR014756">
    <property type="entry name" value="Ig_E-set"/>
</dbReference>
<accession>A0AA41W4P2</accession>
<dbReference type="EMBL" id="JAMQGP010000001">
    <property type="protein sequence ID" value="MCM2678882.1"/>
    <property type="molecule type" value="Genomic_DNA"/>
</dbReference>
<keyword evidence="10" id="KW-1185">Reference proteome</keyword>
<protein>
    <submittedName>
        <fullName evidence="9">Glycoside hydrolase family 9 protein</fullName>
    </submittedName>
</protein>
<dbReference type="InterPro" id="IPR008928">
    <property type="entry name" value="6-hairpin_glycosidase_sf"/>
</dbReference>
<dbReference type="AlphaFoldDB" id="A0AA41W4P2"/>
<evidence type="ECO:0000313" key="10">
    <source>
        <dbReference type="Proteomes" id="UP001165393"/>
    </source>
</evidence>
<evidence type="ECO:0000256" key="2">
    <source>
        <dbReference type="ARBA" id="ARBA00022801"/>
    </source>
</evidence>
<dbReference type="Pfam" id="PF02927">
    <property type="entry name" value="CelD_N"/>
    <property type="match status" value="1"/>
</dbReference>
<feature type="chain" id="PRO_5041391252" evidence="6">
    <location>
        <begin position="21"/>
        <end position="612"/>
    </location>
</feature>
<dbReference type="InterPro" id="IPR001701">
    <property type="entry name" value="Glyco_hydro_9"/>
</dbReference>
<comment type="similarity">
    <text evidence="1">Belongs to the glycosyl hydrolase 9 (cellulase E) family.</text>
</comment>
<evidence type="ECO:0000256" key="3">
    <source>
        <dbReference type="ARBA" id="ARBA00023277"/>
    </source>
</evidence>
<keyword evidence="2 9" id="KW-0378">Hydrolase</keyword>
<dbReference type="InterPro" id="IPR013783">
    <property type="entry name" value="Ig-like_fold"/>
</dbReference>
<dbReference type="PANTHER" id="PTHR22298">
    <property type="entry name" value="ENDO-1,4-BETA-GLUCANASE"/>
    <property type="match status" value="1"/>
</dbReference>
<proteinExistence type="inferred from homology"/>
<evidence type="ECO:0000256" key="6">
    <source>
        <dbReference type="SAM" id="SignalP"/>
    </source>
</evidence>
<name>A0AA41W4P2_9GAMM</name>
<keyword evidence="3" id="KW-0119">Carbohydrate metabolism</keyword>
<dbReference type="GO" id="GO:0000272">
    <property type="term" value="P:polysaccharide catabolic process"/>
    <property type="evidence" value="ECO:0007669"/>
    <property type="project" value="UniProtKB-KW"/>
</dbReference>
<evidence type="ECO:0000313" key="9">
    <source>
        <dbReference type="EMBL" id="MCM2678882.1"/>
    </source>
</evidence>
<evidence type="ECO:0000256" key="5">
    <source>
        <dbReference type="ARBA" id="ARBA00023326"/>
    </source>
</evidence>
<keyword evidence="4" id="KW-0326">Glycosidase</keyword>
<gene>
    <name evidence="9" type="ORF">NAF29_04220</name>
</gene>
<keyword evidence="5" id="KW-0624">Polysaccharide degradation</keyword>
<dbReference type="SUPFAM" id="SSF48208">
    <property type="entry name" value="Six-hairpin glycosidases"/>
    <property type="match status" value="1"/>
</dbReference>
<dbReference type="Proteomes" id="UP001165393">
    <property type="component" value="Unassembled WGS sequence"/>
</dbReference>
<dbReference type="Gene3D" id="1.50.10.10">
    <property type="match status" value="1"/>
</dbReference>
<evidence type="ECO:0000259" key="7">
    <source>
        <dbReference type="Pfam" id="PF00759"/>
    </source>
</evidence>
<dbReference type="Gene3D" id="2.60.40.10">
    <property type="entry name" value="Immunoglobulins"/>
    <property type="match status" value="1"/>
</dbReference>
<feature type="domain" description="Cellulase Ig-like" evidence="8">
    <location>
        <begin position="41"/>
        <end position="115"/>
    </location>
</feature>
<reference evidence="9 10" key="1">
    <citation type="journal article" date="2013" name="Antonie Van Leeuwenhoek">
        <title>Echinimonas agarilytica gen. nov., sp. nov., a new gammaproteobacterium isolated from the sea urchin Strongylocentrotus intermedius.</title>
        <authorList>
            <person name="Nedashkovskaya O.I."/>
            <person name="Stenkova A.M."/>
            <person name="Zhukova N.V."/>
            <person name="Van Trappen S."/>
            <person name="Lee J.S."/>
            <person name="Kim S.B."/>
        </authorList>
    </citation>
    <scope>NUCLEOTIDE SEQUENCE [LARGE SCALE GENOMIC DNA]</scope>
    <source>
        <strain evidence="9 10">KMM 6351</strain>
    </source>
</reference>
<evidence type="ECO:0000256" key="1">
    <source>
        <dbReference type="ARBA" id="ARBA00007072"/>
    </source>
</evidence>
<dbReference type="InterPro" id="IPR004197">
    <property type="entry name" value="Cellulase_Ig-like"/>
</dbReference>
<comment type="caution">
    <text evidence="9">The sequence shown here is derived from an EMBL/GenBank/DDBJ whole genome shotgun (WGS) entry which is preliminary data.</text>
</comment>
<keyword evidence="6" id="KW-0732">Signal</keyword>
<dbReference type="Pfam" id="PF00759">
    <property type="entry name" value="Glyco_hydro_9"/>
    <property type="match status" value="1"/>
</dbReference>
<dbReference type="PROSITE" id="PS51257">
    <property type="entry name" value="PROKAR_LIPOPROTEIN"/>
    <property type="match status" value="1"/>
</dbReference>
<feature type="signal peptide" evidence="6">
    <location>
        <begin position="1"/>
        <end position="20"/>
    </location>
</feature>
<dbReference type="InterPro" id="IPR012341">
    <property type="entry name" value="6hp_glycosidase-like_sf"/>
</dbReference>
<evidence type="ECO:0000259" key="8">
    <source>
        <dbReference type="Pfam" id="PF02927"/>
    </source>
</evidence>
<evidence type="ECO:0000256" key="4">
    <source>
        <dbReference type="ARBA" id="ARBA00023295"/>
    </source>
</evidence>
<feature type="domain" description="Glycoside hydrolase family 9" evidence="7">
    <location>
        <begin position="134"/>
        <end position="603"/>
    </location>
</feature>
<dbReference type="CDD" id="cd02850">
    <property type="entry name" value="E_set_Cellulase_N"/>
    <property type="match status" value="1"/>
</dbReference>
<sequence>MTPNSLKKLFLSTAVAIALAGCGSSGGTADPASNEVSLVDAKIRVNQQGYPSKGLKRATIVSQSTESLTWQLMNDTRVLASGTTKVFGNDAASGEHIHQVDFSSVQQAGFHHLVINAGTPNEVSRNITIEDALYQDLYTDAAKFFYLHRMGEPIEAQYLSNPAYARKAIHPGDDSIACYQDWCGKDTRLNVKGTWYDAGDFGMYSVNFALTAWTLLNAYEFGAIDYKDGDLNIPESGNSMPDLLDEIRFGSTFMAGMLPPTGQLASHKVHNQNWSGFEGNIDLENAMERYAQPGSTAATYAVARNAAQLARVYASYDATYSAHQWQVAKDAWQRAETLPVTYYTSETPDSTGGGDYDDENVVDDRYAASAELWATAIALKSQEVATFEAATRESADFLNLDPSGSQQWQQVQGAGSLTLWLHREAVGLSEAEQATLQGNIVATAQLAQRQLSKSGYPMVYNPNAGEADEGWPWGSNSSFLNRLMVVSYAHNMTDNRAYLETVYQGMDYLMGNNPLNLSMITGYGDHYEVDLHDRIFYSLLRDQGVAFPKGWVAGGPLTGWKGCDNATPDSGPNAKRYAAFGTAPEAWCSKEVAINWNSPLVWVAAYLEGNPL</sequence>